<evidence type="ECO:0000256" key="3">
    <source>
        <dbReference type="ARBA" id="ARBA00022989"/>
    </source>
</evidence>
<evidence type="ECO:0000259" key="6">
    <source>
        <dbReference type="Pfam" id="PF03798"/>
    </source>
</evidence>
<reference evidence="7" key="1">
    <citation type="submission" date="2012-07" db="EMBL/GenBank/DDBJ databases">
        <title>Genome variability drives Emilianias global distribution.</title>
        <authorList>
            <consortium name="DOE Joint Genome Institute"/>
            <person name="Read B."/>
            <person name="Kegel J."/>
            <person name="Klute M."/>
            <person name="Kuo A."/>
            <person name="Lefebvre S.C."/>
            <person name="Maumus F."/>
            <person name="Mayer C."/>
            <person name="Miller J."/>
            <person name="Allen A."/>
            <person name="Bidle K."/>
            <person name="Borodovsky M."/>
            <person name="Bowler C."/>
            <person name="Brownlee C."/>
            <person name="Claverie J.-M."/>
            <person name="Cock M."/>
            <person name="De Vargas C."/>
            <person name="Elias M."/>
            <person name="Frickenhaus S."/>
            <person name="Gladyshev V.N."/>
            <person name="Gonzalez K."/>
            <person name="Guda C."/>
            <person name="Hadaegh A."/>
            <person name="Herman E."/>
            <person name="Iglesias-Rodriguez D."/>
            <person name="Jones B."/>
            <person name="Lawson T."/>
            <person name="Leese F."/>
            <person name="Lin Y.-C."/>
            <person name="Lindquist E."/>
            <person name="Lobanov A."/>
            <person name="Lucas S."/>
            <person name="Malik S.-H.B."/>
            <person name="Marsh M.E."/>
            <person name="Mock T."/>
            <person name="Monier A."/>
            <person name="Moreau H."/>
            <person name="Mueller-Roeber B."/>
            <person name="Napier J."/>
            <person name="Ogata H."/>
            <person name="Parker M."/>
            <person name="Probert I."/>
            <person name="Quesneville H."/>
            <person name="Raines C."/>
            <person name="Rensing S."/>
            <person name="Riano-Pachon D.M."/>
            <person name="Richier S."/>
            <person name="Rokitta S."/>
            <person name="Salamov A."/>
            <person name="Sarno A.F."/>
            <person name="Schmutz J."/>
            <person name="Schroeder D."/>
            <person name="Shiraiwa Y."/>
            <person name="Soanes D.M."/>
            <person name="Valentin K."/>
            <person name="Van Der Giezen M."/>
            <person name="Van Der Peer Y."/>
            <person name="Vardi A."/>
            <person name="Verret F."/>
            <person name="Von Dassow P."/>
            <person name="Wheeler G."/>
            <person name="Williams B."/>
            <person name="Wilson W."/>
            <person name="Wolfe G."/>
            <person name="Wurch L.L."/>
            <person name="Young J."/>
            <person name="Dacks J.B."/>
            <person name="Delwiche C.F."/>
            <person name="Dyhrman S."/>
            <person name="Glockner G."/>
            <person name="John U."/>
            <person name="Richards T."/>
            <person name="Worden A.Z."/>
            <person name="Zhang X."/>
            <person name="Grigoriev I.V."/>
        </authorList>
    </citation>
    <scope>NUCLEOTIDE SEQUENCE</scope>
    <source>
        <strain evidence="7">CCMP1516</strain>
    </source>
</reference>
<feature type="domain" description="TLC" evidence="6">
    <location>
        <begin position="51"/>
        <end position="148"/>
    </location>
</feature>
<accession>R1BLB1</accession>
<dbReference type="GO" id="GO:0016020">
    <property type="term" value="C:membrane"/>
    <property type="evidence" value="ECO:0007669"/>
    <property type="project" value="UniProtKB-SubCell"/>
</dbReference>
<dbReference type="Pfam" id="PF03798">
    <property type="entry name" value="TRAM_LAG1_CLN8"/>
    <property type="match status" value="1"/>
</dbReference>
<sequence>VGGTALDRLYGRSPLAERLCRLTAGYECFNLIAVVLLPEYRTAAFIGHHAVTCFLGASLSSVPLCVGELFSAAGLEALVEASKPPFVLLFLLLRTAYWPYVSAGFWQDSLWALAKPRDRAHSLVAYAALLGANVFLTGLQVFWTGQICAAVGEALGQQ</sequence>
<evidence type="ECO:0000313" key="7">
    <source>
        <dbReference type="EMBL" id="EOD10347.1"/>
    </source>
</evidence>
<evidence type="ECO:0000256" key="5">
    <source>
        <dbReference type="SAM" id="Phobius"/>
    </source>
</evidence>
<evidence type="ECO:0000256" key="1">
    <source>
        <dbReference type="ARBA" id="ARBA00004141"/>
    </source>
</evidence>
<dbReference type="EMBL" id="KB868428">
    <property type="protein sequence ID" value="EOD10347.1"/>
    <property type="molecule type" value="Genomic_DNA"/>
</dbReference>
<keyword evidence="4 5" id="KW-0472">Membrane</keyword>
<proteinExistence type="predicted"/>
<keyword evidence="3 5" id="KW-1133">Transmembrane helix</keyword>
<dbReference type="GeneID" id="17256499"/>
<feature type="transmembrane region" description="Helical" evidence="5">
    <location>
        <begin position="123"/>
        <end position="143"/>
    </location>
</feature>
<evidence type="ECO:0000256" key="4">
    <source>
        <dbReference type="ARBA" id="ARBA00023136"/>
    </source>
</evidence>
<dbReference type="KEGG" id="ehx:EMIHUDRAFT_124800"/>
<protein>
    <recommendedName>
        <fullName evidence="6">TLC domain-containing protein</fullName>
    </recommendedName>
</protein>
<evidence type="ECO:0000256" key="2">
    <source>
        <dbReference type="ARBA" id="ARBA00022692"/>
    </source>
</evidence>
<feature type="non-terminal residue" evidence="7">
    <location>
        <position position="1"/>
    </location>
</feature>
<dbReference type="AlphaFoldDB" id="R1BLB1"/>
<dbReference type="RefSeq" id="XP_005762776.1">
    <property type="nucleotide sequence ID" value="XM_005762719.1"/>
</dbReference>
<dbReference type="InterPro" id="IPR006634">
    <property type="entry name" value="TLC-dom"/>
</dbReference>
<name>R1BLB1_EMIHU</name>
<dbReference type="HOGENOM" id="CLU_1673843_0_0_1"/>
<comment type="subcellular location">
    <subcellularLocation>
        <location evidence="1">Membrane</location>
        <topology evidence="1">Multi-pass membrane protein</topology>
    </subcellularLocation>
</comment>
<gene>
    <name evidence="7" type="ORF">EMIHUDRAFT_124800</name>
</gene>
<keyword evidence="2 5" id="KW-0812">Transmembrane</keyword>
<organism evidence="7">
    <name type="scientific">Emiliania huxleyi</name>
    <name type="common">Coccolithophore</name>
    <name type="synonym">Pontosphaera huxleyi</name>
    <dbReference type="NCBI Taxonomy" id="2903"/>
    <lineage>
        <taxon>Eukaryota</taxon>
        <taxon>Haptista</taxon>
        <taxon>Haptophyta</taxon>
        <taxon>Prymnesiophyceae</taxon>
        <taxon>Isochrysidales</taxon>
        <taxon>Noelaerhabdaceae</taxon>
        <taxon>Emiliania</taxon>
    </lineage>
</organism>